<reference evidence="13 14" key="1">
    <citation type="submission" date="2016-10" db="EMBL/GenBank/DDBJ databases">
        <authorList>
            <person name="de Groot N.N."/>
        </authorList>
    </citation>
    <scope>NUCLEOTIDE SEQUENCE [LARGE SCALE GENOMIC DNA]</scope>
    <source>
        <strain evidence="13 14">DSM 44892</strain>
    </source>
</reference>
<dbReference type="InterPro" id="IPR036412">
    <property type="entry name" value="HAD-like_sf"/>
</dbReference>
<sequence length="431" mass="46031">MISRAARTILAGTFAGVLLLTASCSSGADDAAEPETADAAECASLDPDLVWYGDIRGRLDRMIAEYGECGDPGDVDEGAPLALFDWDNTVVKNDIGSATAYWMLRNDKILQPRDRDWTTTSRFLTPEAAAALSAACGTEVAPGAPLPTSSDVNCADEIVAVMDEETRSGLPAFAGYDHRRTKASYAWVVQLSAGRSMDEVEEFAIAAREESLAAPEGSTQVVGSTVVDGYVRYYPQIEDLVKTLHANGFDVRIISASAEPVVRVWARELGLPPERAMGVRPVVSEGILTGGLVGCGGVADGEDTVIPYVEGKRCQVNEVVYGIGGPAAFDPLPADRRHVFAAGDSVTDVTFLADATGERLVINRNNPELMCHAYDNSDGKWLITPMFLDPNERAEEPYPCASTAFTEPDGRAGPVVRADGTEIADQRDAVY</sequence>
<accession>A0A1G8JLB4</accession>
<evidence type="ECO:0000256" key="6">
    <source>
        <dbReference type="ARBA" id="ARBA00022723"/>
    </source>
</evidence>
<dbReference type="EMBL" id="FNDN01000006">
    <property type="protein sequence ID" value="SDI32064.1"/>
    <property type="molecule type" value="Genomic_DNA"/>
</dbReference>
<dbReference type="InterPro" id="IPR023214">
    <property type="entry name" value="HAD_sf"/>
</dbReference>
<keyword evidence="8" id="KW-0460">Magnesium</keyword>
<keyword evidence="12" id="KW-0732">Signal</keyword>
<dbReference type="PANTHER" id="PTHR43344">
    <property type="entry name" value="PHOSPHOSERINE PHOSPHATASE"/>
    <property type="match status" value="1"/>
</dbReference>
<dbReference type="PANTHER" id="PTHR43344:SF2">
    <property type="entry name" value="PHOSPHOSERINE PHOSPHATASE"/>
    <property type="match status" value="1"/>
</dbReference>
<evidence type="ECO:0000256" key="3">
    <source>
        <dbReference type="ARBA" id="ARBA00009184"/>
    </source>
</evidence>
<evidence type="ECO:0000256" key="11">
    <source>
        <dbReference type="ARBA" id="ARBA00048523"/>
    </source>
</evidence>
<name>A0A1G8JLB4_9NOCA</name>
<evidence type="ECO:0000256" key="9">
    <source>
        <dbReference type="ARBA" id="ARBA00023299"/>
    </source>
</evidence>
<proteinExistence type="inferred from homology"/>
<dbReference type="SUPFAM" id="SSF56784">
    <property type="entry name" value="HAD-like"/>
    <property type="match status" value="1"/>
</dbReference>
<keyword evidence="5" id="KW-0028">Amino-acid biosynthesis</keyword>
<keyword evidence="14" id="KW-1185">Reference proteome</keyword>
<dbReference type="InterPro" id="IPR050582">
    <property type="entry name" value="HAD-like_SerB"/>
</dbReference>
<evidence type="ECO:0000256" key="12">
    <source>
        <dbReference type="SAM" id="SignalP"/>
    </source>
</evidence>
<comment type="pathway">
    <text evidence="2">Amino-acid biosynthesis; L-serine biosynthesis; L-serine from 3-phospho-D-glycerate: step 3/3.</text>
</comment>
<organism evidence="13 14">
    <name type="scientific">Rhodococcus triatomae</name>
    <dbReference type="NCBI Taxonomy" id="300028"/>
    <lineage>
        <taxon>Bacteria</taxon>
        <taxon>Bacillati</taxon>
        <taxon>Actinomycetota</taxon>
        <taxon>Actinomycetes</taxon>
        <taxon>Mycobacteriales</taxon>
        <taxon>Nocardiaceae</taxon>
        <taxon>Rhodococcus</taxon>
    </lineage>
</organism>
<dbReference type="GO" id="GO:0005737">
    <property type="term" value="C:cytoplasm"/>
    <property type="evidence" value="ECO:0007669"/>
    <property type="project" value="TreeGrafter"/>
</dbReference>
<evidence type="ECO:0000256" key="7">
    <source>
        <dbReference type="ARBA" id="ARBA00022801"/>
    </source>
</evidence>
<dbReference type="GO" id="GO:0006564">
    <property type="term" value="P:L-serine biosynthetic process"/>
    <property type="evidence" value="ECO:0007669"/>
    <property type="project" value="UniProtKB-KW"/>
</dbReference>
<evidence type="ECO:0000313" key="14">
    <source>
        <dbReference type="Proteomes" id="UP000183263"/>
    </source>
</evidence>
<evidence type="ECO:0000256" key="1">
    <source>
        <dbReference type="ARBA" id="ARBA00001946"/>
    </source>
</evidence>
<dbReference type="EC" id="3.1.3.3" evidence="4"/>
<dbReference type="AlphaFoldDB" id="A0A1G8JLB4"/>
<evidence type="ECO:0000256" key="4">
    <source>
        <dbReference type="ARBA" id="ARBA00012640"/>
    </source>
</evidence>
<evidence type="ECO:0000256" key="10">
    <source>
        <dbReference type="ARBA" id="ARBA00048138"/>
    </source>
</evidence>
<dbReference type="Gene3D" id="3.40.50.1000">
    <property type="entry name" value="HAD superfamily/HAD-like"/>
    <property type="match status" value="2"/>
</dbReference>
<dbReference type="GO" id="GO:0036424">
    <property type="term" value="F:L-phosphoserine phosphatase activity"/>
    <property type="evidence" value="ECO:0007669"/>
    <property type="project" value="TreeGrafter"/>
</dbReference>
<comment type="catalytic activity">
    <reaction evidence="10">
        <text>O-phospho-L-serine + H2O = L-serine + phosphate</text>
        <dbReference type="Rhea" id="RHEA:21208"/>
        <dbReference type="ChEBI" id="CHEBI:15377"/>
        <dbReference type="ChEBI" id="CHEBI:33384"/>
        <dbReference type="ChEBI" id="CHEBI:43474"/>
        <dbReference type="ChEBI" id="CHEBI:57524"/>
        <dbReference type="EC" id="3.1.3.3"/>
    </reaction>
</comment>
<comment type="cofactor">
    <cofactor evidence="1">
        <name>Mg(2+)</name>
        <dbReference type="ChEBI" id="CHEBI:18420"/>
    </cofactor>
</comment>
<dbReference type="Proteomes" id="UP000183263">
    <property type="component" value="Unassembled WGS sequence"/>
</dbReference>
<evidence type="ECO:0000256" key="2">
    <source>
        <dbReference type="ARBA" id="ARBA00005135"/>
    </source>
</evidence>
<evidence type="ECO:0000256" key="8">
    <source>
        <dbReference type="ARBA" id="ARBA00022842"/>
    </source>
</evidence>
<comment type="catalytic activity">
    <reaction evidence="11">
        <text>O-phospho-D-serine + H2O = D-serine + phosphate</text>
        <dbReference type="Rhea" id="RHEA:24873"/>
        <dbReference type="ChEBI" id="CHEBI:15377"/>
        <dbReference type="ChEBI" id="CHEBI:35247"/>
        <dbReference type="ChEBI" id="CHEBI:43474"/>
        <dbReference type="ChEBI" id="CHEBI:58680"/>
        <dbReference type="EC" id="3.1.3.3"/>
    </reaction>
</comment>
<feature type="signal peptide" evidence="12">
    <location>
        <begin position="1"/>
        <end position="28"/>
    </location>
</feature>
<keyword evidence="6" id="KW-0479">Metal-binding</keyword>
<evidence type="ECO:0000313" key="13">
    <source>
        <dbReference type="EMBL" id="SDI32064.1"/>
    </source>
</evidence>
<keyword evidence="7 13" id="KW-0378">Hydrolase</keyword>
<protein>
    <recommendedName>
        <fullName evidence="4">phosphoserine phosphatase</fullName>
        <ecNumber evidence="4">3.1.3.3</ecNumber>
    </recommendedName>
</protein>
<dbReference type="PROSITE" id="PS51257">
    <property type="entry name" value="PROKAR_LIPOPROTEIN"/>
    <property type="match status" value="1"/>
</dbReference>
<gene>
    <name evidence="13" type="ORF">SAMN05444695_106223</name>
</gene>
<dbReference type="Pfam" id="PF12710">
    <property type="entry name" value="HAD"/>
    <property type="match status" value="1"/>
</dbReference>
<feature type="chain" id="PRO_5038441749" description="phosphoserine phosphatase" evidence="12">
    <location>
        <begin position="29"/>
        <end position="431"/>
    </location>
</feature>
<comment type="similarity">
    <text evidence="3">Belongs to the HAD-like hydrolase superfamily. SerB family.</text>
</comment>
<evidence type="ECO:0000256" key="5">
    <source>
        <dbReference type="ARBA" id="ARBA00022605"/>
    </source>
</evidence>
<dbReference type="GO" id="GO:0000287">
    <property type="term" value="F:magnesium ion binding"/>
    <property type="evidence" value="ECO:0007669"/>
    <property type="project" value="TreeGrafter"/>
</dbReference>
<keyword evidence="9" id="KW-0718">Serine biosynthesis</keyword>